<dbReference type="PANTHER" id="PTHR48078">
    <property type="entry name" value="THREONINE DEHYDRATASE, MITOCHONDRIAL-RELATED"/>
    <property type="match status" value="1"/>
</dbReference>
<keyword evidence="9" id="KW-0456">Lyase</keyword>
<comment type="cofactor">
    <cofactor evidence="1">
        <name>pyridoxal 5'-phosphate</name>
        <dbReference type="ChEBI" id="CHEBI:597326"/>
    </cofactor>
</comment>
<evidence type="ECO:0000256" key="5">
    <source>
        <dbReference type="ARBA" id="ARBA00012093"/>
    </source>
</evidence>
<organism evidence="12 13">
    <name type="scientific">Scheffersomyces stipitis (strain ATCC 58785 / CBS 6054 / NBRC 10063 / NRRL Y-11545)</name>
    <name type="common">Yeast</name>
    <name type="synonym">Pichia stipitis</name>
    <dbReference type="NCBI Taxonomy" id="322104"/>
    <lineage>
        <taxon>Eukaryota</taxon>
        <taxon>Fungi</taxon>
        <taxon>Dikarya</taxon>
        <taxon>Ascomycota</taxon>
        <taxon>Saccharomycotina</taxon>
        <taxon>Pichiomycetes</taxon>
        <taxon>Debaryomycetaceae</taxon>
        <taxon>Scheffersomyces</taxon>
    </lineage>
</organism>
<evidence type="ECO:0000256" key="10">
    <source>
        <dbReference type="ARBA" id="ARBA00049406"/>
    </source>
</evidence>
<dbReference type="Gene3D" id="3.40.50.1100">
    <property type="match status" value="2"/>
</dbReference>
<dbReference type="AlphaFoldDB" id="A3LQ20"/>
<dbReference type="GO" id="GO:0004794">
    <property type="term" value="F:threonine deaminase activity"/>
    <property type="evidence" value="ECO:0007669"/>
    <property type="project" value="TreeGrafter"/>
</dbReference>
<evidence type="ECO:0000256" key="2">
    <source>
        <dbReference type="ARBA" id="ARBA00004496"/>
    </source>
</evidence>
<name>A3LQ20_PICST</name>
<comment type="subcellular location">
    <subcellularLocation>
        <location evidence="2">Cytoplasm</location>
    </subcellularLocation>
</comment>
<dbReference type="STRING" id="322104.A3LQ20"/>
<evidence type="ECO:0000259" key="11">
    <source>
        <dbReference type="Pfam" id="PF00291"/>
    </source>
</evidence>
<dbReference type="Proteomes" id="UP000002258">
    <property type="component" value="Chromosome 2"/>
</dbReference>
<proteinExistence type="inferred from homology"/>
<dbReference type="FunFam" id="3.40.50.1100:FF:000040">
    <property type="entry name" value="L-serine dehydratase, putative"/>
    <property type="match status" value="1"/>
</dbReference>
<dbReference type="GO" id="GO:0006565">
    <property type="term" value="P:L-serine catabolic process"/>
    <property type="evidence" value="ECO:0007669"/>
    <property type="project" value="TreeGrafter"/>
</dbReference>
<keyword evidence="8" id="KW-0663">Pyridoxal phosphate</keyword>
<dbReference type="GO" id="GO:0005737">
    <property type="term" value="C:cytoplasm"/>
    <property type="evidence" value="ECO:0007669"/>
    <property type="project" value="UniProtKB-SubCell"/>
</dbReference>
<comment type="similarity">
    <text evidence="4">Belongs to the serine/threonine dehydratase family.</text>
</comment>
<evidence type="ECO:0000256" key="4">
    <source>
        <dbReference type="ARBA" id="ARBA00010869"/>
    </source>
</evidence>
<dbReference type="SUPFAM" id="SSF53686">
    <property type="entry name" value="Tryptophan synthase beta subunit-like PLP-dependent enzymes"/>
    <property type="match status" value="1"/>
</dbReference>
<dbReference type="OMA" id="DGWVNIH"/>
<evidence type="ECO:0000256" key="7">
    <source>
        <dbReference type="ARBA" id="ARBA00022490"/>
    </source>
</evidence>
<comment type="pathway">
    <text evidence="3">Carbohydrate biosynthesis; gluconeogenesis.</text>
</comment>
<dbReference type="InterPro" id="IPR000634">
    <property type="entry name" value="Ser/Thr_deHydtase_PyrdxlP-BS"/>
</dbReference>
<feature type="domain" description="Tryptophan synthase beta chain-like PALP" evidence="11">
    <location>
        <begin position="6"/>
        <end position="317"/>
    </location>
</feature>
<dbReference type="InterPro" id="IPR001926">
    <property type="entry name" value="TrpB-like_PALP"/>
</dbReference>
<dbReference type="GO" id="GO:0030170">
    <property type="term" value="F:pyridoxal phosphate binding"/>
    <property type="evidence" value="ECO:0007669"/>
    <property type="project" value="InterPro"/>
</dbReference>
<dbReference type="FunCoup" id="A3LQ20">
    <property type="interactions" value="518"/>
</dbReference>
<dbReference type="OrthoDB" id="7773036at2759"/>
<keyword evidence="13" id="KW-1185">Reference proteome</keyword>
<evidence type="ECO:0000256" key="1">
    <source>
        <dbReference type="ARBA" id="ARBA00001933"/>
    </source>
</evidence>
<comment type="catalytic activity">
    <reaction evidence="10">
        <text>L-serine = pyruvate + NH4(+)</text>
        <dbReference type="Rhea" id="RHEA:19169"/>
        <dbReference type="ChEBI" id="CHEBI:15361"/>
        <dbReference type="ChEBI" id="CHEBI:28938"/>
        <dbReference type="ChEBI" id="CHEBI:33384"/>
        <dbReference type="EC" id="4.3.1.17"/>
    </reaction>
</comment>
<accession>A3LQ20</accession>
<dbReference type="Pfam" id="PF00291">
    <property type="entry name" value="PALP"/>
    <property type="match status" value="1"/>
</dbReference>
<dbReference type="InterPro" id="IPR050147">
    <property type="entry name" value="Ser/Thr_Dehydratase"/>
</dbReference>
<reference evidence="12 13" key="1">
    <citation type="journal article" date="2007" name="Nat. Biotechnol.">
        <title>Genome sequence of the lignocellulose-bioconverting and xylose-fermenting yeast Pichia stipitis.</title>
        <authorList>
            <person name="Jeffries T.W."/>
            <person name="Grigoriev I.V."/>
            <person name="Grimwood J."/>
            <person name="Laplaza J.M."/>
            <person name="Aerts A."/>
            <person name="Salamov A."/>
            <person name="Schmutz J."/>
            <person name="Lindquist E."/>
            <person name="Dehal P."/>
            <person name="Shapiro H."/>
            <person name="Jin Y.S."/>
            <person name="Passoth V."/>
            <person name="Richardson P.M."/>
        </authorList>
    </citation>
    <scope>NUCLEOTIDE SEQUENCE [LARGE SCALE GENOMIC DNA]</scope>
    <source>
        <strain evidence="13">ATCC 58785 / CBS 6054 / NBRC 10063 / NRRL Y-11545</strain>
    </source>
</reference>
<dbReference type="EC" id="4.3.1.17" evidence="5"/>
<sequence>MDQPAVKTSLIDITNKLKDPPCRIVLKCEYEQPSGSFKLRGMGYLVALSIDKARKEKKEGIHVFSSSGGNAGLAAAYASKYFNVPCTVVLPVSSKAVVHEKLRSLGANVVIHGNHWGEADDYLRTTVIPSIDKSVSPVYCHPFDNPLLWDGHAAFIDEIITENQLTADELKKVRAVVCSVGGGGLYNGVVTGLERNPQLKNVPVISIETHQAPTFQVSLEAGELTHLKTINTISTSLGSPYISQASLDNYKSHSTFHEVIDDVEAARGVVDFYDVSQTFTEPACGASLSVAFDRTDLLLKNLDNLAKDDIVIIVACGGSGTNSETLAEYRKLAEKK</sequence>
<dbReference type="HOGENOM" id="CLU_021152_3_1_1"/>
<dbReference type="EMBL" id="CP000496">
    <property type="protein sequence ID" value="ABN64598.2"/>
    <property type="molecule type" value="Genomic_DNA"/>
</dbReference>
<dbReference type="RefSeq" id="XP_001382627.2">
    <property type="nucleotide sequence ID" value="XM_001382590.1"/>
</dbReference>
<dbReference type="GeneID" id="4836727"/>
<evidence type="ECO:0000256" key="3">
    <source>
        <dbReference type="ARBA" id="ARBA00004742"/>
    </source>
</evidence>
<evidence type="ECO:0000256" key="8">
    <source>
        <dbReference type="ARBA" id="ARBA00022898"/>
    </source>
</evidence>
<dbReference type="KEGG" id="pic:PICST_30154"/>
<protein>
    <recommendedName>
        <fullName evidence="5">L-serine ammonia-lyase</fullName>
        <ecNumber evidence="5">4.3.1.17</ecNumber>
    </recommendedName>
</protein>
<dbReference type="eggNOG" id="KOG1250">
    <property type="taxonomic scope" value="Eukaryota"/>
</dbReference>
<evidence type="ECO:0000256" key="9">
    <source>
        <dbReference type="ARBA" id="ARBA00023239"/>
    </source>
</evidence>
<dbReference type="PROSITE" id="PS00165">
    <property type="entry name" value="DEHYDRATASE_SER_THR"/>
    <property type="match status" value="1"/>
</dbReference>
<keyword evidence="7" id="KW-0963">Cytoplasm</keyword>
<keyword evidence="6" id="KW-0312">Gluconeogenesis</keyword>
<evidence type="ECO:0000313" key="12">
    <source>
        <dbReference type="EMBL" id="ABN64598.2"/>
    </source>
</evidence>
<dbReference type="GO" id="GO:0006094">
    <property type="term" value="P:gluconeogenesis"/>
    <property type="evidence" value="ECO:0007669"/>
    <property type="project" value="UniProtKB-KW"/>
</dbReference>
<dbReference type="InParanoid" id="A3LQ20"/>
<dbReference type="InterPro" id="IPR036052">
    <property type="entry name" value="TrpB-like_PALP_sf"/>
</dbReference>
<evidence type="ECO:0000313" key="13">
    <source>
        <dbReference type="Proteomes" id="UP000002258"/>
    </source>
</evidence>
<dbReference type="PANTHER" id="PTHR48078:SF2">
    <property type="entry name" value="CATABOLIC L-SERINE_THREONINE DEHYDRATASE"/>
    <property type="match status" value="1"/>
</dbReference>
<gene>
    <name evidence="12" type="ORF">PICST_30154</name>
</gene>
<dbReference type="GO" id="GO:0009097">
    <property type="term" value="P:isoleucine biosynthetic process"/>
    <property type="evidence" value="ECO:0007669"/>
    <property type="project" value="TreeGrafter"/>
</dbReference>
<dbReference type="GO" id="GO:0006567">
    <property type="term" value="P:L-threonine catabolic process"/>
    <property type="evidence" value="ECO:0007669"/>
    <property type="project" value="TreeGrafter"/>
</dbReference>
<evidence type="ECO:0000256" key="6">
    <source>
        <dbReference type="ARBA" id="ARBA00022432"/>
    </source>
</evidence>
<dbReference type="GO" id="GO:0003941">
    <property type="term" value="F:L-serine ammonia-lyase activity"/>
    <property type="evidence" value="ECO:0007669"/>
    <property type="project" value="UniProtKB-EC"/>
</dbReference>